<comment type="caution">
    <text evidence="2">The sequence shown here is derived from an EMBL/GenBank/DDBJ whole genome shotgun (WGS) entry which is preliminary data.</text>
</comment>
<dbReference type="AlphaFoldDB" id="A0A4V2MXV6"/>
<gene>
    <name evidence="2" type="ORF">EIP91_007404</name>
</gene>
<feature type="region of interest" description="Disordered" evidence="1">
    <location>
        <begin position="36"/>
        <end position="82"/>
    </location>
</feature>
<dbReference type="Proteomes" id="UP000292702">
    <property type="component" value="Unassembled WGS sequence"/>
</dbReference>
<evidence type="ECO:0000313" key="2">
    <source>
        <dbReference type="EMBL" id="TCD71657.1"/>
    </source>
</evidence>
<name>A0A4V2MXV6_9APHY</name>
<dbReference type="OrthoDB" id="2991206at2759"/>
<protein>
    <submittedName>
        <fullName evidence="2">Uncharacterized protein</fullName>
    </submittedName>
</protein>
<evidence type="ECO:0000313" key="3">
    <source>
        <dbReference type="Proteomes" id="UP000292702"/>
    </source>
</evidence>
<organism evidence="2 3">
    <name type="scientific">Steccherinum ochraceum</name>
    <dbReference type="NCBI Taxonomy" id="92696"/>
    <lineage>
        <taxon>Eukaryota</taxon>
        <taxon>Fungi</taxon>
        <taxon>Dikarya</taxon>
        <taxon>Basidiomycota</taxon>
        <taxon>Agaricomycotina</taxon>
        <taxon>Agaricomycetes</taxon>
        <taxon>Polyporales</taxon>
        <taxon>Steccherinaceae</taxon>
        <taxon>Steccherinum</taxon>
    </lineage>
</organism>
<keyword evidence="3" id="KW-1185">Reference proteome</keyword>
<proteinExistence type="predicted"/>
<reference evidence="2 3" key="1">
    <citation type="submission" date="2018-11" db="EMBL/GenBank/DDBJ databases">
        <title>Genome assembly of Steccherinum ochraceum LE-BIN_3174, the white-rot fungus of the Steccherinaceae family (The Residual Polyporoid clade, Polyporales, Basidiomycota).</title>
        <authorList>
            <person name="Fedorova T.V."/>
            <person name="Glazunova O.A."/>
            <person name="Landesman E.O."/>
            <person name="Moiseenko K.V."/>
            <person name="Psurtseva N.V."/>
            <person name="Savinova O.S."/>
            <person name="Shakhova N.V."/>
            <person name="Tyazhelova T.V."/>
            <person name="Vasina D.V."/>
        </authorList>
    </citation>
    <scope>NUCLEOTIDE SEQUENCE [LARGE SCALE GENOMIC DNA]</scope>
    <source>
        <strain evidence="2 3">LE-BIN_3174</strain>
    </source>
</reference>
<evidence type="ECO:0000256" key="1">
    <source>
        <dbReference type="SAM" id="MobiDB-lite"/>
    </source>
</evidence>
<sequence>MAGGPSRLAKGVTFWGMVGATMTALKLKESWDEYRSVPGEEDGHGPLALHSPSDPPPSYRDEDLESAPLNGGLSVDTEIPGARPKRKARKDCCVCCGMNCGIFWRAFGFVSMVVIVWQVVRLIIWTVSPAPTGLEHMPEYSKSLGCLDTNHFYQDQQNITYSVAVDPSRHEHRFNIQGFAVGTVTLAAGAPGDEDVKVDMSLRTGDSALLDQVSVYFPTAQEVHDGVSNSRLQLSTPRDLAGSCMRFDMILYVPTTLKTLRLESMSVTQIKFDPNAKLDLDVLSVVMFSADTSNMLLPTAEVQANHLSLEITRGWLIGDVGIANKTTLVTQRGDAISKVKIHPLPSLGETPETAYLQTTSGVGRSDFTWVGNPGVPHRPINAVHRSSRWGDLYLTYTDAEFSGHVDLVSKSYTASGVHGMGLEANGTELPWAGSKDGADLVKVRSQEGWVGLYF</sequence>
<accession>A0A4V2MXV6</accession>
<dbReference type="EMBL" id="RWJN01000004">
    <property type="protein sequence ID" value="TCD71657.1"/>
    <property type="molecule type" value="Genomic_DNA"/>
</dbReference>